<gene>
    <name evidence="3" type="ORF">ISN45_Aa04g008470</name>
</gene>
<dbReference type="GO" id="GO:0003676">
    <property type="term" value="F:nucleic acid binding"/>
    <property type="evidence" value="ECO:0007669"/>
    <property type="project" value="InterPro"/>
</dbReference>
<accession>A0A8T2A6G2</accession>
<reference evidence="3 4" key="1">
    <citation type="submission" date="2020-12" db="EMBL/GenBank/DDBJ databases">
        <title>Concerted genomic and epigenomic changes stabilize Arabidopsis allopolyploids.</title>
        <authorList>
            <person name="Chen Z."/>
        </authorList>
    </citation>
    <scope>NUCLEOTIDE SEQUENCE [LARGE SCALE GENOMIC DNA]</scope>
    <source>
        <strain evidence="3">Allo738</strain>
        <tissue evidence="3">Leaf</tissue>
    </source>
</reference>
<keyword evidence="4" id="KW-1185">Reference proteome</keyword>
<dbReference type="PANTHER" id="PTHR33067:SF9">
    <property type="entry name" value="RNA-DIRECTED DNA POLYMERASE"/>
    <property type="match status" value="1"/>
</dbReference>
<sequence>MFDNVDSDPLQVLRLAEKEAQLWQSAQIELHQENNYSVDLVTRSRVGVASLDSNYSGYRCFVDGSWKESDKFSGAGWFCTSSDGEPPTMGAANLRRSLSPLHTEFEALLWAMKCMIGADNQDVAFLTDCSDLVKMVSSPTEWPAFSVYLEEFQSDKEEFSTFSLSLISQESTSQDTVESTPSSSVDRHWVRTAPYALVFPPTTPVYTPPVRFPKKRRSKEEFQDARCKAIMEKILTTIPTVNPETSSPPLERYVKRLVNNAKKERKKKVVVSEHITSIIRSRMPEKIPDPGSIVLDCSISTGWFRKSLCDFGSNINLMPHSVVVRLGMTAYRPTQITLLLADRSKRIPEGILQDVPVKIATAGAKIDVKKGHISLDVCDVQMKFDMKGSSPPLILSGKSFSVESTRESATELGSPATTQPETAQLATQQRAETLISARIVRGTTDTADCSGAVPELYSAPRPRFPRLDQ</sequence>
<dbReference type="InterPro" id="IPR044730">
    <property type="entry name" value="RNase_H-like_dom_plant"/>
</dbReference>
<dbReference type="InterPro" id="IPR002156">
    <property type="entry name" value="RNaseH_domain"/>
</dbReference>
<dbReference type="AlphaFoldDB" id="A0A8T2A6G2"/>
<evidence type="ECO:0000256" key="1">
    <source>
        <dbReference type="SAM" id="MobiDB-lite"/>
    </source>
</evidence>
<name>A0A8T2A6G2_9BRAS</name>
<feature type="domain" description="RNase H type-1" evidence="2">
    <location>
        <begin position="62"/>
        <end position="171"/>
    </location>
</feature>
<evidence type="ECO:0000313" key="4">
    <source>
        <dbReference type="Proteomes" id="UP000694240"/>
    </source>
</evidence>
<protein>
    <submittedName>
        <fullName evidence="3">Ribonuclease H-like superfamily</fullName>
    </submittedName>
</protein>
<feature type="compositionally biased region" description="Polar residues" evidence="1">
    <location>
        <begin position="415"/>
        <end position="426"/>
    </location>
</feature>
<dbReference type="CDD" id="cd00303">
    <property type="entry name" value="retropepsin_like"/>
    <property type="match status" value="1"/>
</dbReference>
<organism evidence="3 4">
    <name type="scientific">Arabidopsis thaliana x Arabidopsis arenosa</name>
    <dbReference type="NCBI Taxonomy" id="1240361"/>
    <lineage>
        <taxon>Eukaryota</taxon>
        <taxon>Viridiplantae</taxon>
        <taxon>Streptophyta</taxon>
        <taxon>Embryophyta</taxon>
        <taxon>Tracheophyta</taxon>
        <taxon>Spermatophyta</taxon>
        <taxon>Magnoliopsida</taxon>
        <taxon>eudicotyledons</taxon>
        <taxon>Gunneridae</taxon>
        <taxon>Pentapetalae</taxon>
        <taxon>rosids</taxon>
        <taxon>malvids</taxon>
        <taxon>Brassicales</taxon>
        <taxon>Brassicaceae</taxon>
        <taxon>Camelineae</taxon>
        <taxon>Arabidopsis</taxon>
    </lineage>
</organism>
<feature type="region of interest" description="Disordered" evidence="1">
    <location>
        <begin position="405"/>
        <end position="426"/>
    </location>
</feature>
<evidence type="ECO:0000313" key="3">
    <source>
        <dbReference type="EMBL" id="KAG7568009.1"/>
    </source>
</evidence>
<evidence type="ECO:0000259" key="2">
    <source>
        <dbReference type="Pfam" id="PF13456"/>
    </source>
</evidence>
<dbReference type="CDD" id="cd06222">
    <property type="entry name" value="RNase_H_like"/>
    <property type="match status" value="1"/>
</dbReference>
<feature type="region of interest" description="Disordered" evidence="1">
    <location>
        <begin position="450"/>
        <end position="469"/>
    </location>
</feature>
<dbReference type="GO" id="GO:0004523">
    <property type="term" value="F:RNA-DNA hybrid ribonuclease activity"/>
    <property type="evidence" value="ECO:0007669"/>
    <property type="project" value="InterPro"/>
</dbReference>
<comment type="caution">
    <text evidence="3">The sequence shown here is derived from an EMBL/GenBank/DDBJ whole genome shotgun (WGS) entry which is preliminary data.</text>
</comment>
<dbReference type="PANTHER" id="PTHR33067">
    <property type="entry name" value="RNA-DIRECTED DNA POLYMERASE-RELATED"/>
    <property type="match status" value="1"/>
</dbReference>
<dbReference type="Proteomes" id="UP000694240">
    <property type="component" value="Chromosome 9"/>
</dbReference>
<proteinExistence type="predicted"/>
<dbReference type="Pfam" id="PF13456">
    <property type="entry name" value="RVT_3"/>
    <property type="match status" value="1"/>
</dbReference>
<dbReference type="EMBL" id="JAEFBK010000009">
    <property type="protein sequence ID" value="KAG7568009.1"/>
    <property type="molecule type" value="Genomic_DNA"/>
</dbReference>